<feature type="domain" description="GST C-terminal" evidence="2">
    <location>
        <begin position="105"/>
        <end position="237"/>
    </location>
</feature>
<reference evidence="3" key="1">
    <citation type="submission" date="2021-11" db="EMBL/GenBank/DDBJ databases">
        <authorList>
            <person name="Herlambang A."/>
            <person name="Guo Y."/>
            <person name="Takashima Y."/>
            <person name="Nishizawa T."/>
        </authorList>
    </citation>
    <scope>NUCLEOTIDE SEQUENCE</scope>
    <source>
        <strain evidence="3">E1425</strain>
    </source>
</reference>
<gene>
    <name evidence="3" type="ORF">EMPS_00220</name>
</gene>
<dbReference type="Gene3D" id="3.40.30.10">
    <property type="entry name" value="Glutaredoxin"/>
    <property type="match status" value="1"/>
</dbReference>
<dbReference type="OrthoDB" id="414243at2759"/>
<evidence type="ECO:0000259" key="1">
    <source>
        <dbReference type="PROSITE" id="PS50404"/>
    </source>
</evidence>
<sequence>MSVATKNLTTEQMTKISQGKGNEYTLLYYPFHGVCATVRAMLAMSDLKHKFTHPTDWPSQKEHTPFGHMPVLYETSPATGETIELAELSAIEFYLGQKLGLVGSNAWEENLIRSYVSSSQTLFDKFVVTVLRSPKELQPQMKELFMKLIPEWATFHEKILQANGANGHYIGDKLTVADIKTVTVIDVMMVTSQDMFITREKTPALLAVKDSLEKNEKYTAWKSSEDYKACTEATRALFARFAL</sequence>
<dbReference type="SUPFAM" id="SSF52833">
    <property type="entry name" value="Thioredoxin-like"/>
    <property type="match status" value="1"/>
</dbReference>
<dbReference type="GO" id="GO:0004364">
    <property type="term" value="F:glutathione transferase activity"/>
    <property type="evidence" value="ECO:0007669"/>
    <property type="project" value="TreeGrafter"/>
</dbReference>
<keyword evidence="4" id="KW-1185">Reference proteome</keyword>
<dbReference type="Pfam" id="PF14497">
    <property type="entry name" value="GST_C_3"/>
    <property type="match status" value="1"/>
</dbReference>
<evidence type="ECO:0000313" key="3">
    <source>
        <dbReference type="EMBL" id="GJJ67874.1"/>
    </source>
</evidence>
<dbReference type="PROSITE" id="PS50404">
    <property type="entry name" value="GST_NTER"/>
    <property type="match status" value="1"/>
</dbReference>
<dbReference type="SFLD" id="SFLDS00019">
    <property type="entry name" value="Glutathione_Transferase_(cytos"/>
    <property type="match status" value="1"/>
</dbReference>
<proteinExistence type="predicted"/>
<feature type="domain" description="GST N-terminal" evidence="1">
    <location>
        <begin position="22"/>
        <end position="103"/>
    </location>
</feature>
<accession>A0A9P3GZV2</accession>
<dbReference type="SUPFAM" id="SSF47616">
    <property type="entry name" value="GST C-terminal domain-like"/>
    <property type="match status" value="1"/>
</dbReference>
<dbReference type="InterPro" id="IPR004045">
    <property type="entry name" value="Glutathione_S-Trfase_N"/>
</dbReference>
<dbReference type="Gene3D" id="1.20.1050.10">
    <property type="match status" value="1"/>
</dbReference>
<reference evidence="3" key="2">
    <citation type="journal article" date="2022" name="Microbiol. Resour. Announc.">
        <title>Whole-Genome Sequence of Entomortierella parvispora E1425, a Mucoromycotan Fungus Associated with Burkholderiaceae-Related Endosymbiotic Bacteria.</title>
        <authorList>
            <person name="Herlambang A."/>
            <person name="Guo Y."/>
            <person name="Takashima Y."/>
            <person name="Narisawa K."/>
            <person name="Ohta H."/>
            <person name="Nishizawa T."/>
        </authorList>
    </citation>
    <scope>NUCLEOTIDE SEQUENCE</scope>
    <source>
        <strain evidence="3">E1425</strain>
    </source>
</reference>
<comment type="caution">
    <text evidence="3">The sequence shown here is derived from an EMBL/GenBank/DDBJ whole genome shotgun (WGS) entry which is preliminary data.</text>
</comment>
<dbReference type="InterPro" id="IPR036282">
    <property type="entry name" value="Glutathione-S-Trfase_C_sf"/>
</dbReference>
<dbReference type="Proteomes" id="UP000827284">
    <property type="component" value="Unassembled WGS sequence"/>
</dbReference>
<dbReference type="InterPro" id="IPR050213">
    <property type="entry name" value="GST_superfamily"/>
</dbReference>
<dbReference type="InterPro" id="IPR040079">
    <property type="entry name" value="Glutathione_S-Trfase"/>
</dbReference>
<dbReference type="EMBL" id="BQFW01000001">
    <property type="protein sequence ID" value="GJJ67874.1"/>
    <property type="molecule type" value="Genomic_DNA"/>
</dbReference>
<dbReference type="InterPro" id="IPR036249">
    <property type="entry name" value="Thioredoxin-like_sf"/>
</dbReference>
<dbReference type="InterPro" id="IPR004046">
    <property type="entry name" value="GST_C"/>
</dbReference>
<evidence type="ECO:0008006" key="5">
    <source>
        <dbReference type="Google" id="ProtNLM"/>
    </source>
</evidence>
<name>A0A9P3GZV2_9FUNG</name>
<protein>
    <recommendedName>
        <fullName evidence="5">Glutathione S-transferase</fullName>
    </recommendedName>
</protein>
<evidence type="ECO:0000313" key="4">
    <source>
        <dbReference type="Proteomes" id="UP000827284"/>
    </source>
</evidence>
<dbReference type="PROSITE" id="PS50405">
    <property type="entry name" value="GST_CTER"/>
    <property type="match status" value="1"/>
</dbReference>
<dbReference type="InterPro" id="IPR010987">
    <property type="entry name" value="Glutathione-S-Trfase_C-like"/>
</dbReference>
<dbReference type="AlphaFoldDB" id="A0A9P3GZV2"/>
<dbReference type="PANTHER" id="PTHR11571">
    <property type="entry name" value="GLUTATHIONE S-TRANSFERASE"/>
    <property type="match status" value="1"/>
</dbReference>
<organism evidence="3 4">
    <name type="scientific">Entomortierella parvispora</name>
    <dbReference type="NCBI Taxonomy" id="205924"/>
    <lineage>
        <taxon>Eukaryota</taxon>
        <taxon>Fungi</taxon>
        <taxon>Fungi incertae sedis</taxon>
        <taxon>Mucoromycota</taxon>
        <taxon>Mortierellomycotina</taxon>
        <taxon>Mortierellomycetes</taxon>
        <taxon>Mortierellales</taxon>
        <taxon>Mortierellaceae</taxon>
        <taxon>Entomortierella</taxon>
    </lineage>
</organism>
<evidence type="ECO:0000259" key="2">
    <source>
        <dbReference type="PROSITE" id="PS50405"/>
    </source>
</evidence>
<dbReference type="GO" id="GO:0006749">
    <property type="term" value="P:glutathione metabolic process"/>
    <property type="evidence" value="ECO:0007669"/>
    <property type="project" value="TreeGrafter"/>
</dbReference>